<reference evidence="1 2" key="1">
    <citation type="submission" date="2024-01" db="EMBL/GenBank/DDBJ databases">
        <title>The genomes of 5 underutilized Papilionoideae crops provide insights into root nodulation and disease resistanc.</title>
        <authorList>
            <person name="Jiang F."/>
        </authorList>
    </citation>
    <scope>NUCLEOTIDE SEQUENCE [LARGE SCALE GENOMIC DNA]</scope>
    <source>
        <strain evidence="1">DUOXIRENSHENG_FW03</strain>
        <tissue evidence="1">Leaves</tissue>
    </source>
</reference>
<name>A0AAN9S331_PSOTE</name>
<dbReference type="AlphaFoldDB" id="A0AAN9S331"/>
<dbReference type="EMBL" id="JAYMYS010000006">
    <property type="protein sequence ID" value="KAK7387701.1"/>
    <property type="molecule type" value="Genomic_DNA"/>
</dbReference>
<gene>
    <name evidence="1" type="ORF">VNO78_22491</name>
</gene>
<evidence type="ECO:0000313" key="2">
    <source>
        <dbReference type="Proteomes" id="UP001386955"/>
    </source>
</evidence>
<accession>A0AAN9S331</accession>
<comment type="caution">
    <text evidence="1">The sequence shown here is derived from an EMBL/GenBank/DDBJ whole genome shotgun (WGS) entry which is preliminary data.</text>
</comment>
<dbReference type="Proteomes" id="UP001386955">
    <property type="component" value="Unassembled WGS sequence"/>
</dbReference>
<protein>
    <submittedName>
        <fullName evidence="1">Uncharacterized protein</fullName>
    </submittedName>
</protein>
<organism evidence="1 2">
    <name type="scientific">Psophocarpus tetragonolobus</name>
    <name type="common">Winged bean</name>
    <name type="synonym">Dolichos tetragonolobus</name>
    <dbReference type="NCBI Taxonomy" id="3891"/>
    <lineage>
        <taxon>Eukaryota</taxon>
        <taxon>Viridiplantae</taxon>
        <taxon>Streptophyta</taxon>
        <taxon>Embryophyta</taxon>
        <taxon>Tracheophyta</taxon>
        <taxon>Spermatophyta</taxon>
        <taxon>Magnoliopsida</taxon>
        <taxon>eudicotyledons</taxon>
        <taxon>Gunneridae</taxon>
        <taxon>Pentapetalae</taxon>
        <taxon>rosids</taxon>
        <taxon>fabids</taxon>
        <taxon>Fabales</taxon>
        <taxon>Fabaceae</taxon>
        <taxon>Papilionoideae</taxon>
        <taxon>50 kb inversion clade</taxon>
        <taxon>NPAAA clade</taxon>
        <taxon>indigoferoid/millettioid clade</taxon>
        <taxon>Phaseoleae</taxon>
        <taxon>Psophocarpus</taxon>
    </lineage>
</organism>
<keyword evidence="2" id="KW-1185">Reference proteome</keyword>
<sequence length="102" mass="12216">MDSLYKLISVLKDKWQFRNSMLLPFYLIPGCQSPNPKRWRRFPLYPFVMPFIFNVKKKQDPSSHCNFYPFYISTPQQLITLCHLFHCNCNCNCNCKSPRAFL</sequence>
<proteinExistence type="predicted"/>
<evidence type="ECO:0000313" key="1">
    <source>
        <dbReference type="EMBL" id="KAK7387701.1"/>
    </source>
</evidence>